<organism evidence="2 3">
    <name type="scientific">Plasmodium ovale wallikeri</name>
    <dbReference type="NCBI Taxonomy" id="864142"/>
    <lineage>
        <taxon>Eukaryota</taxon>
        <taxon>Sar</taxon>
        <taxon>Alveolata</taxon>
        <taxon>Apicomplexa</taxon>
        <taxon>Aconoidasida</taxon>
        <taxon>Haemosporida</taxon>
        <taxon>Plasmodiidae</taxon>
        <taxon>Plasmodium</taxon>
        <taxon>Plasmodium (Plasmodium)</taxon>
    </lineage>
</organism>
<feature type="compositionally biased region" description="Basic and acidic residues" evidence="1">
    <location>
        <begin position="1"/>
        <end position="15"/>
    </location>
</feature>
<accession>A0A1A9A286</accession>
<feature type="region of interest" description="Disordered" evidence="1">
    <location>
        <begin position="1"/>
        <end position="62"/>
    </location>
</feature>
<gene>
    <name evidence="2" type="ORF">POVWA1_061010</name>
</gene>
<name>A0A1A9A286_PLAOA</name>
<dbReference type="AlphaFoldDB" id="A0A1A9A286"/>
<evidence type="ECO:0000256" key="1">
    <source>
        <dbReference type="SAM" id="MobiDB-lite"/>
    </source>
</evidence>
<evidence type="ECO:0000313" key="2">
    <source>
        <dbReference type="EMBL" id="SBT50200.1"/>
    </source>
</evidence>
<dbReference type="EMBL" id="FLRD01000159">
    <property type="protein sequence ID" value="SBT50200.1"/>
    <property type="molecule type" value="Genomic_DNA"/>
</dbReference>
<keyword evidence="3" id="KW-1185">Reference proteome</keyword>
<dbReference type="Proteomes" id="UP000078555">
    <property type="component" value="Unassembled WGS sequence"/>
</dbReference>
<protein>
    <submittedName>
        <fullName evidence="2">Uncharacterized protein</fullName>
    </submittedName>
</protein>
<proteinExistence type="predicted"/>
<reference evidence="3" key="1">
    <citation type="submission" date="2016-05" db="EMBL/GenBank/DDBJ databases">
        <authorList>
            <person name="Naeem Raeece"/>
        </authorList>
    </citation>
    <scope>NUCLEOTIDE SEQUENCE [LARGE SCALE GENOMIC DNA]</scope>
</reference>
<evidence type="ECO:0000313" key="3">
    <source>
        <dbReference type="Proteomes" id="UP000078555"/>
    </source>
</evidence>
<sequence>MSARVEDAPFRKRPYDNLSTTHETGETHFKGGYAKHQNKIKKKKKKGNNHSYGKGLSSDLGPSQFIGSEVCSKRNATLKFLQILPKLSFLQFSDE</sequence>
<feature type="compositionally biased region" description="Basic residues" evidence="1">
    <location>
        <begin position="36"/>
        <end position="48"/>
    </location>
</feature>